<organism evidence="1 2">
    <name type="scientific">Ruegeria profundi</name>
    <dbReference type="NCBI Taxonomy" id="1685378"/>
    <lineage>
        <taxon>Bacteria</taxon>
        <taxon>Pseudomonadati</taxon>
        <taxon>Pseudomonadota</taxon>
        <taxon>Alphaproteobacteria</taxon>
        <taxon>Rhodobacterales</taxon>
        <taxon>Roseobacteraceae</taxon>
        <taxon>Ruegeria</taxon>
    </lineage>
</organism>
<dbReference type="EMBL" id="LQBP01000002">
    <property type="protein sequence ID" value="KUJ81349.1"/>
    <property type="molecule type" value="Genomic_DNA"/>
</dbReference>
<proteinExistence type="predicted"/>
<evidence type="ECO:0008006" key="3">
    <source>
        <dbReference type="Google" id="ProtNLM"/>
    </source>
</evidence>
<dbReference type="AlphaFoldDB" id="A0A0X3U0G8"/>
<accession>A0A0X3U0G8</accession>
<gene>
    <name evidence="1" type="ORF">AVO44_05730</name>
</gene>
<name>A0A0X3U0G8_9RHOB</name>
<dbReference type="STRING" id="1685378.AVO44_05730"/>
<evidence type="ECO:0000313" key="1">
    <source>
        <dbReference type="EMBL" id="KUJ81349.1"/>
    </source>
</evidence>
<dbReference type="Proteomes" id="UP000053690">
    <property type="component" value="Unassembled WGS sequence"/>
</dbReference>
<reference evidence="2" key="1">
    <citation type="submission" date="2015-12" db="EMBL/GenBank/DDBJ databases">
        <authorList>
            <person name="Zhang G."/>
            <person name="Stingl U."/>
        </authorList>
    </citation>
    <scope>NUCLEOTIDE SEQUENCE [LARGE SCALE GENOMIC DNA]</scope>
    <source>
        <strain evidence="2">ZGT108</strain>
    </source>
</reference>
<protein>
    <recommendedName>
        <fullName evidence="3">Transposase</fullName>
    </recommendedName>
</protein>
<keyword evidence="2" id="KW-1185">Reference proteome</keyword>
<comment type="caution">
    <text evidence="1">The sequence shown here is derived from an EMBL/GenBank/DDBJ whole genome shotgun (WGS) entry which is preliminary data.</text>
</comment>
<evidence type="ECO:0000313" key="2">
    <source>
        <dbReference type="Proteomes" id="UP000053690"/>
    </source>
</evidence>
<sequence>MPVAHWGLNNQIEDSHMPTRKREKLMGRFKSPLQAQRLLAAQDQINTVIRPRRYQLSTTS</sequence>